<name>A0AAC8YDW1_9ACTN</name>
<evidence type="ECO:0008006" key="7">
    <source>
        <dbReference type="Google" id="ProtNLM"/>
    </source>
</evidence>
<reference evidence="4 6" key="1">
    <citation type="journal article" date="2016" name="Plant Dis.">
        <title>Improved production of propionic acid using genome shuffling.</title>
        <authorList>
            <person name="Luna-Flores C.H."/>
            <person name="Palfreyman R.W."/>
            <person name="Kromer J.O."/>
            <person name="Nielsen L.K."/>
            <person name="Marcellin E."/>
        </authorList>
    </citation>
    <scope>NUCLEOTIDE SEQUENCE [LARGE SCALE GENOMIC DNA]</scope>
    <source>
        <strain evidence="4 6">F3E8</strain>
    </source>
</reference>
<keyword evidence="2" id="KW-0472">Membrane</keyword>
<dbReference type="Proteomes" id="UP000075221">
    <property type="component" value="Chromosome"/>
</dbReference>
<keyword evidence="2" id="KW-1133">Transmembrane helix</keyword>
<feature type="compositionally biased region" description="Low complexity" evidence="1">
    <location>
        <begin position="113"/>
        <end position="149"/>
    </location>
</feature>
<protein>
    <recommendedName>
        <fullName evidence="7">Cellulose synthase</fullName>
    </recommendedName>
</protein>
<dbReference type="AlphaFoldDB" id="A0AAC8YDW1"/>
<evidence type="ECO:0000256" key="1">
    <source>
        <dbReference type="SAM" id="MobiDB-lite"/>
    </source>
</evidence>
<dbReference type="EMBL" id="CP014352">
    <property type="protein sequence ID" value="AMS04745.1"/>
    <property type="molecule type" value="Genomic_DNA"/>
</dbReference>
<feature type="transmembrane region" description="Helical" evidence="2">
    <location>
        <begin position="78"/>
        <end position="100"/>
    </location>
</feature>
<feature type="transmembrane region" description="Helical" evidence="2">
    <location>
        <begin position="6"/>
        <end position="27"/>
    </location>
</feature>
<proteinExistence type="predicted"/>
<organism evidence="3 5">
    <name type="scientific">Acidipropionibacterium acidipropionici</name>
    <dbReference type="NCBI Taxonomy" id="1748"/>
    <lineage>
        <taxon>Bacteria</taxon>
        <taxon>Bacillati</taxon>
        <taxon>Actinomycetota</taxon>
        <taxon>Actinomycetes</taxon>
        <taxon>Propionibacteriales</taxon>
        <taxon>Propionibacteriaceae</taxon>
        <taxon>Acidipropionibacterium</taxon>
    </lineage>
</organism>
<evidence type="ECO:0000313" key="6">
    <source>
        <dbReference type="Proteomes" id="UP000178666"/>
    </source>
</evidence>
<gene>
    <name evidence="4" type="ORF">A8L58_05330</name>
    <name evidence="3" type="ORF">AXH35_03865</name>
</gene>
<keyword evidence="6" id="KW-1185">Reference proteome</keyword>
<keyword evidence="2" id="KW-0812">Transmembrane</keyword>
<dbReference type="EMBL" id="CP015970">
    <property type="protein sequence ID" value="AOZ46235.1"/>
    <property type="molecule type" value="Genomic_DNA"/>
</dbReference>
<sequence>MADSTLTIIVSVVLIALPLLWGVLHWARRRSVRSMVRSIGLALVPAGLWILGVMGMVTQWGRQAVDWVRATTMDTTRWVGVAIAGVGVIAMITGSFVAPVTRQQARERRSGSRETTSGGSAKQVGPAKKPVQPPASKAAQKPGGKKQAGNPDKAGFTDEDRELMELLKERGID</sequence>
<feature type="compositionally biased region" description="Basic and acidic residues" evidence="1">
    <location>
        <begin position="155"/>
        <end position="173"/>
    </location>
</feature>
<evidence type="ECO:0000313" key="5">
    <source>
        <dbReference type="Proteomes" id="UP000075221"/>
    </source>
</evidence>
<reference evidence="3 5" key="2">
    <citation type="submission" date="2016-02" db="EMBL/GenBank/DDBJ databases">
        <title>Complete Genome Sequence of Propionibacterium acidipropionici ATCC 55737.</title>
        <authorList>
            <person name="Luna Flores C.H."/>
            <person name="Nielsen L.K."/>
            <person name="Marcellin E."/>
        </authorList>
    </citation>
    <scope>NUCLEOTIDE SEQUENCE [LARGE SCALE GENOMIC DNA]</scope>
    <source>
        <strain evidence="3 5">ATCC 55737</strain>
    </source>
</reference>
<feature type="transmembrane region" description="Helical" evidence="2">
    <location>
        <begin position="39"/>
        <end position="58"/>
    </location>
</feature>
<evidence type="ECO:0000313" key="3">
    <source>
        <dbReference type="EMBL" id="AMS04745.1"/>
    </source>
</evidence>
<accession>A0AAC8YDW1</accession>
<evidence type="ECO:0000256" key="2">
    <source>
        <dbReference type="SAM" id="Phobius"/>
    </source>
</evidence>
<dbReference type="RefSeq" id="WP_062819136.1">
    <property type="nucleotide sequence ID" value="NZ_CP014352.1"/>
</dbReference>
<evidence type="ECO:0000313" key="4">
    <source>
        <dbReference type="EMBL" id="AOZ46235.1"/>
    </source>
</evidence>
<feature type="region of interest" description="Disordered" evidence="1">
    <location>
        <begin position="102"/>
        <end position="173"/>
    </location>
</feature>
<dbReference type="Proteomes" id="UP000178666">
    <property type="component" value="Chromosome"/>
</dbReference>